<gene>
    <name evidence="1" type="ORF">AAA799E16_00053</name>
</gene>
<dbReference type="Proteomes" id="UP000028027">
    <property type="component" value="Unassembled WGS sequence"/>
</dbReference>
<accession>A0A081S860</accession>
<evidence type="ECO:0000313" key="2">
    <source>
        <dbReference type="Proteomes" id="UP000028027"/>
    </source>
</evidence>
<comment type="caution">
    <text evidence="1">The sequence shown here is derived from an EMBL/GenBank/DDBJ whole genome shotgun (WGS) entry which is preliminary data.</text>
</comment>
<sequence>MLYEDFEYEVLKKMSAAEKNRSKKIILYVFKHPFCSFSEILNDGNITKNREDLMRDVDSLISFGCVEKISFLQRYYACAITKEWEYKIKFLKNMDEMMYIIRKNPRIRDTILGGEIKKSSNEKYSVTKLLKICDDLVDCTGKFDNILVLLVGNFLQKCKIIEIQSKKDHFFIDRKSMEDIDKLANLIKAFLEVQEYFEQNVYPDSALFDKLVSNLIQNYDLDKKYLGTFNSSRRYSLKKRIEIWNNYLYLDDVYEVREKHGIPSNKAVKNILKPIQDIRGRPDLMKIHELFMMENNHAMTPNVLIQEIALLIIRYKLREELKKYIPHSKKYKKLVHTIKKELPGLLIT</sequence>
<organism evidence="1 2">
    <name type="scientific">Marine Group I thaumarchaeote SCGC AAA799-E16</name>
    <dbReference type="NCBI Taxonomy" id="1502292"/>
    <lineage>
        <taxon>Archaea</taxon>
        <taxon>Nitrososphaerota</taxon>
        <taxon>Marine Group I</taxon>
    </lineage>
</organism>
<dbReference type="AlphaFoldDB" id="A0A081S860"/>
<proteinExistence type="predicted"/>
<evidence type="ECO:0000313" key="1">
    <source>
        <dbReference type="EMBL" id="KER07113.1"/>
    </source>
</evidence>
<name>A0A081S860_9ARCH</name>
<protein>
    <submittedName>
        <fullName evidence="1">Uncharacterized protein</fullName>
    </submittedName>
</protein>
<dbReference type="EMBL" id="JNVL01000001">
    <property type="protein sequence ID" value="KER07113.1"/>
    <property type="molecule type" value="Genomic_DNA"/>
</dbReference>
<keyword evidence="2" id="KW-1185">Reference proteome</keyword>
<reference evidence="1 2" key="1">
    <citation type="submission" date="2014-06" db="EMBL/GenBank/DDBJ databases">
        <authorList>
            <person name="Ngugi D.K."/>
            <person name="Blom J."/>
            <person name="Alam I."/>
            <person name="Rashid M."/>
            <person name="Ba Alawi W."/>
            <person name="Zhang G."/>
            <person name="Hikmawan T."/>
            <person name="Guan Y."/>
            <person name="Antunes A."/>
            <person name="Siam R."/>
            <person name="Eldorry H."/>
            <person name="Bajic V."/>
            <person name="Stingl U."/>
        </authorList>
    </citation>
    <scope>NUCLEOTIDE SEQUENCE [LARGE SCALE GENOMIC DNA]</scope>
    <source>
        <strain evidence="1">SCGC AAA799-E16</strain>
    </source>
</reference>